<feature type="transmembrane region" description="Helical" evidence="9">
    <location>
        <begin position="277"/>
        <end position="294"/>
    </location>
</feature>
<sequence length="376" mass="38249">MTVENGETAMSTDQPTTDARPAAVAAPAARAGGAAWLRRISPGRYSGVLAALLVVCVYLAITEPVFGTWDNLMNIVKANSVMFVLALGATFVIISAGIDLSVASATAASAMILGLTLRAGWATVPAIVVTLLFGLGLGLLMGATISWLKISFLVVTLGGLSIYQSFALVVNDGATISVFGLSGFSPIRTFVNDEIAGVPLLLLFDVALLLIAGGVLRYTRFGRALFAVGSNPEAARLNGINVGAILLAVYGIAGLTAGIASIVQVGRLTGASPESDPTLLLTVITAVLIGGTAYTGGEGGVFGTMIGVLFLGVVQNGLTLSGVNTFWQGMVSGLILIGAVGLEVLRRRGRLPRLRRGGPPPESPPAAPAPAAGPLA</sequence>
<evidence type="ECO:0000256" key="7">
    <source>
        <dbReference type="ARBA" id="ARBA00023136"/>
    </source>
</evidence>
<accession>D3F3D9</accession>
<keyword evidence="11" id="KW-1185">Reference proteome</keyword>
<dbReference type="InterPro" id="IPR001851">
    <property type="entry name" value="ABC_transp_permease"/>
</dbReference>
<dbReference type="GO" id="GO:0022857">
    <property type="term" value="F:transmembrane transporter activity"/>
    <property type="evidence" value="ECO:0007669"/>
    <property type="project" value="InterPro"/>
</dbReference>
<evidence type="ECO:0000256" key="5">
    <source>
        <dbReference type="ARBA" id="ARBA00022692"/>
    </source>
</evidence>
<dbReference type="EMBL" id="CP001854">
    <property type="protein sequence ID" value="ADB52304.1"/>
    <property type="molecule type" value="Genomic_DNA"/>
</dbReference>
<feature type="transmembrane region" description="Helical" evidence="9">
    <location>
        <begin position="326"/>
        <end position="345"/>
    </location>
</feature>
<dbReference type="PANTHER" id="PTHR32196:SF21">
    <property type="entry name" value="ABC TRANSPORTER PERMEASE PROTEIN YPHD-RELATED"/>
    <property type="match status" value="1"/>
</dbReference>
<feature type="transmembrane region" description="Helical" evidence="9">
    <location>
        <begin position="147"/>
        <end position="166"/>
    </location>
</feature>
<evidence type="ECO:0000313" key="11">
    <source>
        <dbReference type="Proteomes" id="UP000008229"/>
    </source>
</evidence>
<dbReference type="Pfam" id="PF02653">
    <property type="entry name" value="BPD_transp_2"/>
    <property type="match status" value="1"/>
</dbReference>
<evidence type="ECO:0000256" key="8">
    <source>
        <dbReference type="SAM" id="MobiDB-lite"/>
    </source>
</evidence>
<evidence type="ECO:0000256" key="3">
    <source>
        <dbReference type="ARBA" id="ARBA00022475"/>
    </source>
</evidence>
<dbReference type="AlphaFoldDB" id="D3F3D9"/>
<dbReference type="Proteomes" id="UP000008229">
    <property type="component" value="Chromosome"/>
</dbReference>
<dbReference type="CDD" id="cd06579">
    <property type="entry name" value="TM_PBP1_transp_AraH_like"/>
    <property type="match status" value="1"/>
</dbReference>
<name>D3F3D9_CONWI</name>
<keyword evidence="6 9" id="KW-1133">Transmembrane helix</keyword>
<dbReference type="STRING" id="469383.Cwoe_3887"/>
<keyword evidence="5 9" id="KW-0812">Transmembrane</keyword>
<protein>
    <submittedName>
        <fullName evidence="10">Inner-membrane translocator</fullName>
    </submittedName>
</protein>
<dbReference type="PANTHER" id="PTHR32196">
    <property type="entry name" value="ABC TRANSPORTER PERMEASE PROTEIN YPHD-RELATED-RELATED"/>
    <property type="match status" value="1"/>
</dbReference>
<reference evidence="10 11" key="1">
    <citation type="journal article" date="2010" name="Stand. Genomic Sci.">
        <title>Complete genome sequence of Conexibacter woesei type strain (ID131577).</title>
        <authorList>
            <person name="Pukall R."/>
            <person name="Lapidus A."/>
            <person name="Glavina Del Rio T."/>
            <person name="Copeland A."/>
            <person name="Tice H."/>
            <person name="Cheng J.-F."/>
            <person name="Lucas S."/>
            <person name="Chen F."/>
            <person name="Nolan M."/>
            <person name="Bruce D."/>
            <person name="Goodwin L."/>
            <person name="Pitluck S."/>
            <person name="Mavromatis K."/>
            <person name="Ivanova N."/>
            <person name="Ovchinnikova G."/>
            <person name="Pati A."/>
            <person name="Chen A."/>
            <person name="Palaniappan K."/>
            <person name="Land M."/>
            <person name="Hauser L."/>
            <person name="Chang Y.-J."/>
            <person name="Jeffries C.D."/>
            <person name="Chain P."/>
            <person name="Meincke L."/>
            <person name="Sims D."/>
            <person name="Brettin T."/>
            <person name="Detter J.C."/>
            <person name="Rohde M."/>
            <person name="Goeker M."/>
            <person name="Bristow J."/>
            <person name="Eisen J.A."/>
            <person name="Markowitz V."/>
            <person name="Kyrpides N.C."/>
            <person name="Klenk H.-P."/>
            <person name="Hugenholtz P."/>
        </authorList>
    </citation>
    <scope>NUCLEOTIDE SEQUENCE [LARGE SCALE GENOMIC DNA]</scope>
    <source>
        <strain evidence="11">DSM 14684 / CIP 108061 / JCM 11494 / NBRC 100937 / ID131577</strain>
    </source>
</reference>
<feature type="transmembrane region" description="Helical" evidence="9">
    <location>
        <begin position="119"/>
        <end position="141"/>
    </location>
</feature>
<evidence type="ECO:0000256" key="1">
    <source>
        <dbReference type="ARBA" id="ARBA00004651"/>
    </source>
</evidence>
<organism evidence="10 11">
    <name type="scientific">Conexibacter woesei (strain DSM 14684 / CCUG 47730 / CIP 108061 / JCM 11494 / NBRC 100937 / ID131577)</name>
    <dbReference type="NCBI Taxonomy" id="469383"/>
    <lineage>
        <taxon>Bacteria</taxon>
        <taxon>Bacillati</taxon>
        <taxon>Actinomycetota</taxon>
        <taxon>Thermoleophilia</taxon>
        <taxon>Solirubrobacterales</taxon>
        <taxon>Conexibacteraceae</taxon>
        <taxon>Conexibacter</taxon>
    </lineage>
</organism>
<feature type="transmembrane region" description="Helical" evidence="9">
    <location>
        <begin position="240"/>
        <end position="265"/>
    </location>
</feature>
<dbReference type="GO" id="GO:0005886">
    <property type="term" value="C:plasma membrane"/>
    <property type="evidence" value="ECO:0007669"/>
    <property type="project" value="UniProtKB-SubCell"/>
</dbReference>
<evidence type="ECO:0000256" key="6">
    <source>
        <dbReference type="ARBA" id="ARBA00022989"/>
    </source>
</evidence>
<feature type="compositionally biased region" description="Pro residues" evidence="8">
    <location>
        <begin position="358"/>
        <end position="368"/>
    </location>
</feature>
<keyword evidence="2" id="KW-0813">Transport</keyword>
<keyword evidence="3" id="KW-1003">Cell membrane</keyword>
<feature type="transmembrane region" description="Helical" evidence="9">
    <location>
        <begin position="45"/>
        <end position="61"/>
    </location>
</feature>
<feature type="region of interest" description="Disordered" evidence="8">
    <location>
        <begin position="1"/>
        <end position="22"/>
    </location>
</feature>
<evidence type="ECO:0000256" key="2">
    <source>
        <dbReference type="ARBA" id="ARBA00022448"/>
    </source>
</evidence>
<evidence type="ECO:0000256" key="9">
    <source>
        <dbReference type="SAM" id="Phobius"/>
    </source>
</evidence>
<keyword evidence="7 9" id="KW-0472">Membrane</keyword>
<keyword evidence="4" id="KW-0997">Cell inner membrane</keyword>
<comment type="subcellular location">
    <subcellularLocation>
        <location evidence="1">Cell membrane</location>
        <topology evidence="1">Multi-pass membrane protein</topology>
    </subcellularLocation>
</comment>
<evidence type="ECO:0000256" key="4">
    <source>
        <dbReference type="ARBA" id="ARBA00022519"/>
    </source>
</evidence>
<feature type="transmembrane region" description="Helical" evidence="9">
    <location>
        <begin position="301"/>
        <end position="320"/>
    </location>
</feature>
<feature type="transmembrane region" description="Helical" evidence="9">
    <location>
        <begin position="81"/>
        <end position="107"/>
    </location>
</feature>
<feature type="region of interest" description="Disordered" evidence="8">
    <location>
        <begin position="353"/>
        <end position="376"/>
    </location>
</feature>
<feature type="transmembrane region" description="Helical" evidence="9">
    <location>
        <begin position="197"/>
        <end position="219"/>
    </location>
</feature>
<feature type="compositionally biased region" description="Polar residues" evidence="8">
    <location>
        <begin position="8"/>
        <end position="17"/>
    </location>
</feature>
<dbReference type="eggNOG" id="COG1172">
    <property type="taxonomic scope" value="Bacteria"/>
</dbReference>
<dbReference type="HOGENOM" id="CLU_028880_0_1_11"/>
<dbReference type="KEGG" id="cwo:Cwoe_3887"/>
<proteinExistence type="predicted"/>
<gene>
    <name evidence="10" type="ordered locus">Cwoe_3887</name>
</gene>
<evidence type="ECO:0000313" key="10">
    <source>
        <dbReference type="EMBL" id="ADB52304.1"/>
    </source>
</evidence>
<reference evidence="11" key="2">
    <citation type="submission" date="2010-01" db="EMBL/GenBank/DDBJ databases">
        <title>The complete genome of Conexibacter woesei DSM 14684.</title>
        <authorList>
            <consortium name="US DOE Joint Genome Institute (JGI-PGF)"/>
            <person name="Lucas S."/>
            <person name="Copeland A."/>
            <person name="Lapidus A."/>
            <person name="Glavina del Rio T."/>
            <person name="Dalin E."/>
            <person name="Tice H."/>
            <person name="Bruce D."/>
            <person name="Goodwin L."/>
            <person name="Pitluck S."/>
            <person name="Kyrpides N."/>
            <person name="Mavromatis K."/>
            <person name="Ivanova N."/>
            <person name="Mikhailova N."/>
            <person name="Chertkov O."/>
            <person name="Brettin T."/>
            <person name="Detter J.C."/>
            <person name="Han C."/>
            <person name="Larimer F."/>
            <person name="Land M."/>
            <person name="Hauser L."/>
            <person name="Markowitz V."/>
            <person name="Cheng J.-F."/>
            <person name="Hugenholtz P."/>
            <person name="Woyke T."/>
            <person name="Wu D."/>
            <person name="Pukall R."/>
            <person name="Steenblock K."/>
            <person name="Schneider S."/>
            <person name="Klenk H.-P."/>
            <person name="Eisen J.A."/>
        </authorList>
    </citation>
    <scope>NUCLEOTIDE SEQUENCE [LARGE SCALE GENOMIC DNA]</scope>
    <source>
        <strain evidence="11">DSM 14684 / CIP 108061 / JCM 11494 / NBRC 100937 / ID131577</strain>
    </source>
</reference>